<dbReference type="PANTHER" id="PTHR10174:SF234">
    <property type="entry name" value="SD01558P"/>
    <property type="match status" value="1"/>
</dbReference>
<dbReference type="Gene3D" id="1.20.5.1200">
    <property type="entry name" value="Alpha-tocopherol transfer"/>
    <property type="match status" value="1"/>
</dbReference>
<dbReference type="Pfam" id="PF00650">
    <property type="entry name" value="CRAL_TRIO"/>
    <property type="match status" value="1"/>
</dbReference>
<dbReference type="PANTHER" id="PTHR10174">
    <property type="entry name" value="ALPHA-TOCOPHEROL TRANSFER PROTEIN-RELATED"/>
    <property type="match status" value="1"/>
</dbReference>
<dbReference type="SMART" id="SM00516">
    <property type="entry name" value="SEC14"/>
    <property type="match status" value="1"/>
</dbReference>
<dbReference type="Gene3D" id="1.10.8.20">
    <property type="entry name" value="N-terminal domain of phosphatidylinositol transfer protein sec14p"/>
    <property type="match status" value="1"/>
</dbReference>
<dbReference type="GO" id="GO:0016020">
    <property type="term" value="C:membrane"/>
    <property type="evidence" value="ECO:0007669"/>
    <property type="project" value="TreeGrafter"/>
</dbReference>
<gene>
    <name evidence="2" type="ORF">ILUMI_02238</name>
</gene>
<dbReference type="PRINTS" id="PR00180">
    <property type="entry name" value="CRETINALDHBP"/>
</dbReference>
<dbReference type="Gene3D" id="3.40.525.10">
    <property type="entry name" value="CRAL-TRIO lipid binding domain"/>
    <property type="match status" value="1"/>
</dbReference>
<dbReference type="PROSITE" id="PS50191">
    <property type="entry name" value="CRAL_TRIO"/>
    <property type="match status" value="1"/>
</dbReference>
<dbReference type="InterPro" id="IPR036273">
    <property type="entry name" value="CRAL/TRIO_N_dom_sf"/>
</dbReference>
<feature type="domain" description="CRAL-TRIO" evidence="1">
    <location>
        <begin position="97"/>
        <end position="262"/>
    </location>
</feature>
<organism evidence="2 3">
    <name type="scientific">Ignelater luminosus</name>
    <name type="common">Cucubano</name>
    <name type="synonym">Pyrophorus luminosus</name>
    <dbReference type="NCBI Taxonomy" id="2038154"/>
    <lineage>
        <taxon>Eukaryota</taxon>
        <taxon>Metazoa</taxon>
        <taxon>Ecdysozoa</taxon>
        <taxon>Arthropoda</taxon>
        <taxon>Hexapoda</taxon>
        <taxon>Insecta</taxon>
        <taxon>Pterygota</taxon>
        <taxon>Neoptera</taxon>
        <taxon>Endopterygota</taxon>
        <taxon>Coleoptera</taxon>
        <taxon>Polyphaga</taxon>
        <taxon>Elateriformia</taxon>
        <taxon>Elateroidea</taxon>
        <taxon>Elateridae</taxon>
        <taxon>Agrypninae</taxon>
        <taxon>Pyrophorini</taxon>
        <taxon>Ignelater</taxon>
    </lineage>
</organism>
<dbReference type="EMBL" id="VTPC01000896">
    <property type="protein sequence ID" value="KAF2903937.1"/>
    <property type="molecule type" value="Genomic_DNA"/>
</dbReference>
<dbReference type="InterPro" id="IPR001251">
    <property type="entry name" value="CRAL-TRIO_dom"/>
</dbReference>
<dbReference type="SUPFAM" id="SSF46938">
    <property type="entry name" value="CRAL/TRIO N-terminal domain"/>
    <property type="match status" value="1"/>
</dbReference>
<dbReference type="Pfam" id="PF03765">
    <property type="entry name" value="CRAL_TRIO_N"/>
    <property type="match status" value="1"/>
</dbReference>
<reference evidence="2" key="1">
    <citation type="submission" date="2019-08" db="EMBL/GenBank/DDBJ databases">
        <title>The genome of the North American firefly Photinus pyralis.</title>
        <authorList>
            <consortium name="Photinus pyralis genome working group"/>
            <person name="Fallon T.R."/>
            <person name="Sander Lower S.E."/>
            <person name="Weng J.-K."/>
        </authorList>
    </citation>
    <scope>NUCLEOTIDE SEQUENCE</scope>
    <source>
        <strain evidence="2">TRF0915ILg1</strain>
        <tissue evidence="2">Whole body</tissue>
    </source>
</reference>
<dbReference type="SMART" id="SM01100">
    <property type="entry name" value="CRAL_TRIO_N"/>
    <property type="match status" value="1"/>
</dbReference>
<name>A0A8K0DIM3_IGNLU</name>
<evidence type="ECO:0000259" key="1">
    <source>
        <dbReference type="PROSITE" id="PS50191"/>
    </source>
</evidence>
<evidence type="ECO:0000313" key="2">
    <source>
        <dbReference type="EMBL" id="KAF2903937.1"/>
    </source>
</evidence>
<dbReference type="OrthoDB" id="440711at2759"/>
<dbReference type="InterPro" id="IPR011074">
    <property type="entry name" value="CRAL/TRIO_N_dom"/>
</dbReference>
<sequence>MCEPAVKYEMDLSEPDQQLLDYAKENINEDPDTKLEVLEQLRDMIFERGECSPHRLDDDFLLRFLRARNFVVRHAHRLLINYCEFHENHPEYFRDVYFDRLTAIGDANLMGTQPFCDQTGRRILFYKLGLWDPDKITVPELLKATLLTLELGLLEPRSQILGGICIFDLGGIKMNHARHLTPKIAAHLIDIMVWTYPITTHAIHIVNQSSVFKAGYSVVKPFLNKEIKKRLFFHGKNMESLHQHVDPKYLPKKYGGIHPDYSYGGWIDFIRSNDKVLKELKDLGYSLEEQMSAKENQTA</sequence>
<dbReference type="GO" id="GO:1902936">
    <property type="term" value="F:phosphatidylinositol bisphosphate binding"/>
    <property type="evidence" value="ECO:0007669"/>
    <property type="project" value="TreeGrafter"/>
</dbReference>
<comment type="caution">
    <text evidence="2">The sequence shown here is derived from an EMBL/GenBank/DDBJ whole genome shotgun (WGS) entry which is preliminary data.</text>
</comment>
<keyword evidence="3" id="KW-1185">Reference proteome</keyword>
<dbReference type="SUPFAM" id="SSF52087">
    <property type="entry name" value="CRAL/TRIO domain"/>
    <property type="match status" value="1"/>
</dbReference>
<protein>
    <recommendedName>
        <fullName evidence="1">CRAL-TRIO domain-containing protein</fullName>
    </recommendedName>
</protein>
<dbReference type="CDD" id="cd00170">
    <property type="entry name" value="SEC14"/>
    <property type="match status" value="1"/>
</dbReference>
<dbReference type="AlphaFoldDB" id="A0A8K0DIM3"/>
<proteinExistence type="predicted"/>
<dbReference type="InterPro" id="IPR036865">
    <property type="entry name" value="CRAL-TRIO_dom_sf"/>
</dbReference>
<evidence type="ECO:0000313" key="3">
    <source>
        <dbReference type="Proteomes" id="UP000801492"/>
    </source>
</evidence>
<accession>A0A8K0DIM3</accession>
<dbReference type="Proteomes" id="UP000801492">
    <property type="component" value="Unassembled WGS sequence"/>
</dbReference>